<comment type="caution">
    <text evidence="21">The sequence shown here is derived from an EMBL/GenBank/DDBJ whole genome shotgun (WGS) entry which is preliminary data.</text>
</comment>
<evidence type="ECO:0000256" key="14">
    <source>
        <dbReference type="ARBA" id="ARBA00030669"/>
    </source>
</evidence>
<dbReference type="Pfam" id="PF05510">
    <property type="entry name" value="Sarcoglycan_2"/>
    <property type="match status" value="1"/>
</dbReference>
<dbReference type="PANTHER" id="PTHR12944">
    <property type="entry name" value="SOLUBLE LIVER ANTIGEN/LIVER PANCREAS ANTIGEN"/>
    <property type="match status" value="1"/>
</dbReference>
<name>A0A3S3NXL7_9ACAR</name>
<reference evidence="21 22" key="1">
    <citation type="journal article" date="2018" name="Gigascience">
        <title>Genomes of trombidid mites reveal novel predicted allergens and laterally-transferred genes associated with secondary metabolism.</title>
        <authorList>
            <person name="Dong X."/>
            <person name="Chaisiri K."/>
            <person name="Xia D."/>
            <person name="Armstrong S.D."/>
            <person name="Fang Y."/>
            <person name="Donnelly M.J."/>
            <person name="Kadowaki T."/>
            <person name="McGarry J.W."/>
            <person name="Darby A.C."/>
            <person name="Makepeace B.L."/>
        </authorList>
    </citation>
    <scope>NUCLEOTIDE SEQUENCE [LARGE SCALE GENOMIC DNA]</scope>
    <source>
        <strain evidence="21">UoL-WK</strain>
    </source>
</reference>
<comment type="subunit">
    <text evidence="13">Homotetramer formed by a catalytic dimer and a non-catalytic dimer serving as a binding platform that orients tRNASec for catalysis. Each tetramer binds the CCA ends of two tRNAs which point to the active sites of the catalytic dimer.</text>
</comment>
<evidence type="ECO:0000256" key="18">
    <source>
        <dbReference type="SAM" id="Phobius"/>
    </source>
</evidence>
<keyword evidence="10" id="KW-0663">Pyridoxal phosphate</keyword>
<dbReference type="SUPFAM" id="SSF53383">
    <property type="entry name" value="PLP-dependent transferases"/>
    <property type="match status" value="1"/>
</dbReference>
<dbReference type="InterPro" id="IPR019872">
    <property type="entry name" value="Sec-tRNA_Se_transferase"/>
</dbReference>
<evidence type="ECO:0000256" key="13">
    <source>
        <dbReference type="ARBA" id="ARBA00026053"/>
    </source>
</evidence>
<dbReference type="PANTHER" id="PTHR12944:SF2">
    <property type="entry name" value="O-PHOSPHOSERYL-TRNA(SEC) SELENIUM TRANSFERASE"/>
    <property type="match status" value="1"/>
</dbReference>
<comment type="catalytic activity">
    <reaction evidence="17">
        <text>O-phospho-L-seryl-tRNA(Sec) + selenophosphate + H2O = L-selenocysteinyl-tRNA(Sec) + 2 phosphate</text>
        <dbReference type="Rhea" id="RHEA:25041"/>
        <dbReference type="Rhea" id="RHEA-COMP:9743"/>
        <dbReference type="Rhea" id="RHEA-COMP:9947"/>
        <dbReference type="ChEBI" id="CHEBI:15377"/>
        <dbReference type="ChEBI" id="CHEBI:16144"/>
        <dbReference type="ChEBI" id="CHEBI:43474"/>
        <dbReference type="ChEBI" id="CHEBI:78551"/>
        <dbReference type="ChEBI" id="CHEBI:78573"/>
        <dbReference type="EC" id="2.9.1.2"/>
    </reaction>
</comment>
<dbReference type="EMBL" id="NCKU01010784">
    <property type="protein sequence ID" value="RWS00673.1"/>
    <property type="molecule type" value="Genomic_DNA"/>
</dbReference>
<evidence type="ECO:0000256" key="12">
    <source>
        <dbReference type="ARBA" id="ARBA00023266"/>
    </source>
</evidence>
<evidence type="ECO:0000256" key="1">
    <source>
        <dbReference type="ARBA" id="ARBA00001933"/>
    </source>
</evidence>
<proteinExistence type="inferred from homology"/>
<evidence type="ECO:0000256" key="17">
    <source>
        <dbReference type="ARBA" id="ARBA00048808"/>
    </source>
</evidence>
<dbReference type="GO" id="GO:0001717">
    <property type="term" value="P:conversion of seryl-tRNAsec to selenocys-tRNAsec"/>
    <property type="evidence" value="ECO:0007669"/>
    <property type="project" value="InterPro"/>
</dbReference>
<keyword evidence="18" id="KW-1133">Transmembrane helix</keyword>
<keyword evidence="22" id="KW-1185">Reference proteome</keyword>
<evidence type="ECO:0000256" key="16">
    <source>
        <dbReference type="ARBA" id="ARBA00032693"/>
    </source>
</evidence>
<comment type="pathway">
    <text evidence="3">Aminoacyl-tRNA biosynthesis; selenocysteinyl-tRNA(Sec) biosynthesis; selenocysteinyl-tRNA(Sec) from L-seryl-tRNA(Sec) (archaeal/eukaryal route): step 2/2.</text>
</comment>
<comment type="function">
    <text evidence="2">Converts O-phosphoseryl-tRNA(Sec) to selenocysteinyl-tRNA(Sec) required for selenoprotein biosynthesis.</text>
</comment>
<evidence type="ECO:0000256" key="10">
    <source>
        <dbReference type="ARBA" id="ARBA00022898"/>
    </source>
</evidence>
<dbReference type="AlphaFoldDB" id="A0A3S3NXL7"/>
<sequence length="728" mass="82214">MEQSIRCISKLMSKTYVQQSFDAITSRENQIRHLLEQRKCPENGWDDITIELLLQRIALMDSNNFPKNCSVGEREARFAYEKVALRHYRLGHGIGRSGDLNEVQPKAAGSSLLNILTNQLVLDVLQNCGVPNAKACFIAPMATGMSLTLCLLTLRHKRPNAKYVIWPRIDQKSCFKCIQTAGFQVIVIENKLIGDSLVTNLEEIENQIKTVGKENIVCILSTTSSFAPKVPDSIEEIALICSQENIPHIVNNAYGVQSSKCMHLIEQASRKGRVDAFVQSCDKNFLVPVGGAIIAGFNESLIREISKTYPGRASATSSLDVFLTLLHLGLNGYRNLLDSRKEMIQYLKNELQILAEKFGERILQTPANRISIGMTLDNFKVDGNATEIGSMLFLRGISGARVVSSDGKRKEPVLLHTTQAFYFPIVNKDFGGALRSDVVAEFQASIEGLPDLPKWMFYRYANSSRKGILYGSPVSPDNFSIEIIAIDTNNYDTFRHAVKFEVVEKETKYEVEMKFISLNVEEMFDEAKIKDVLEIFSDRLWIGSDNIYVTLIAAPSDVGGRLPIDPKDKEGVFIRIGSTNVFSQDLLDLEREVERIKNRNPCPRKYKATTAEYLFRSKDFYPDWCSFRLIRPLDSNGESSESTISEASTTPIYKPPVENYDNINWRSKPFPNRDYTLDIMYSFVIPSIMGIMVISSLSCLLFHRENLEKQTQEMSASQTEKYNSIQRA</sequence>
<dbReference type="Gene3D" id="3.40.640.10">
    <property type="entry name" value="Type I PLP-dependent aspartate aminotransferase-like (Major domain)"/>
    <property type="match status" value="1"/>
</dbReference>
<keyword evidence="7" id="KW-0820">tRNA-binding</keyword>
<keyword evidence="18" id="KW-0812">Transmembrane</keyword>
<comment type="cofactor">
    <cofactor evidence="1">
        <name>pyridoxal 5'-phosphate</name>
        <dbReference type="ChEBI" id="CHEBI:597326"/>
    </cofactor>
</comment>
<evidence type="ECO:0000259" key="19">
    <source>
        <dbReference type="Pfam" id="PF05510"/>
    </source>
</evidence>
<feature type="transmembrane region" description="Helical" evidence="18">
    <location>
        <begin position="679"/>
        <end position="702"/>
    </location>
</feature>
<dbReference type="InterPro" id="IPR015421">
    <property type="entry name" value="PyrdxlP-dep_Trfase_major"/>
</dbReference>
<evidence type="ECO:0000313" key="21">
    <source>
        <dbReference type="EMBL" id="RWS00673.1"/>
    </source>
</evidence>
<dbReference type="EC" id="2.9.1.2" evidence="5"/>
<dbReference type="InterPro" id="IPR048347">
    <property type="entry name" value="Sarcoglycan_C"/>
</dbReference>
<evidence type="ECO:0000256" key="11">
    <source>
        <dbReference type="ARBA" id="ARBA00022917"/>
    </source>
</evidence>
<keyword evidence="18" id="KW-0472">Membrane</keyword>
<dbReference type="GO" id="GO:0098621">
    <property type="term" value="F:O-phosphoseryl-tRNA(Sec) selenium transferase activity"/>
    <property type="evidence" value="ECO:0007669"/>
    <property type="project" value="UniProtKB-EC"/>
</dbReference>
<evidence type="ECO:0000256" key="2">
    <source>
        <dbReference type="ARBA" id="ARBA00002552"/>
    </source>
</evidence>
<gene>
    <name evidence="21" type="ORF">B4U79_12514</name>
</gene>
<keyword evidence="12" id="KW-0711">Selenium</keyword>
<evidence type="ECO:0000256" key="6">
    <source>
        <dbReference type="ARBA" id="ARBA00021963"/>
    </source>
</evidence>
<dbReference type="OrthoDB" id="10263545at2759"/>
<feature type="domain" description="Sarcoglycan alpha/epsilon N-terminal" evidence="19">
    <location>
        <begin position="441"/>
        <end position="499"/>
    </location>
</feature>
<evidence type="ECO:0000259" key="20">
    <source>
        <dbReference type="Pfam" id="PF20989"/>
    </source>
</evidence>
<evidence type="ECO:0000256" key="9">
    <source>
        <dbReference type="ARBA" id="ARBA00022884"/>
    </source>
</evidence>
<dbReference type="InterPro" id="IPR015424">
    <property type="entry name" value="PyrdxlP-dep_Trfase"/>
</dbReference>
<dbReference type="GO" id="GO:0000049">
    <property type="term" value="F:tRNA binding"/>
    <property type="evidence" value="ECO:0007669"/>
    <property type="project" value="UniProtKB-KW"/>
</dbReference>
<keyword evidence="11" id="KW-0648">Protein biosynthesis</keyword>
<evidence type="ECO:0000256" key="5">
    <source>
        <dbReference type="ARBA" id="ARBA00012464"/>
    </source>
</evidence>
<organism evidence="21 22">
    <name type="scientific">Dinothrombium tinctorium</name>
    <dbReference type="NCBI Taxonomy" id="1965070"/>
    <lineage>
        <taxon>Eukaryota</taxon>
        <taxon>Metazoa</taxon>
        <taxon>Ecdysozoa</taxon>
        <taxon>Arthropoda</taxon>
        <taxon>Chelicerata</taxon>
        <taxon>Arachnida</taxon>
        <taxon>Acari</taxon>
        <taxon>Acariformes</taxon>
        <taxon>Trombidiformes</taxon>
        <taxon>Prostigmata</taxon>
        <taxon>Anystina</taxon>
        <taxon>Parasitengona</taxon>
        <taxon>Trombidioidea</taxon>
        <taxon>Trombidiidae</taxon>
        <taxon>Dinothrombium</taxon>
    </lineage>
</organism>
<evidence type="ECO:0000313" key="22">
    <source>
        <dbReference type="Proteomes" id="UP000285301"/>
    </source>
</evidence>
<evidence type="ECO:0000256" key="4">
    <source>
        <dbReference type="ARBA" id="ARBA00007037"/>
    </source>
</evidence>
<dbReference type="Pfam" id="PF05889">
    <property type="entry name" value="SepSecS"/>
    <property type="match status" value="1"/>
</dbReference>
<feature type="domain" description="Sarcoglycan alpha/epsilon second" evidence="20">
    <location>
        <begin position="507"/>
        <end position="630"/>
    </location>
</feature>
<keyword evidence="8 21" id="KW-0808">Transferase</keyword>
<accession>A0A3S3NXL7</accession>
<dbReference type="GO" id="GO:0001514">
    <property type="term" value="P:selenocysteine incorporation"/>
    <property type="evidence" value="ECO:0007669"/>
    <property type="project" value="TreeGrafter"/>
</dbReference>
<dbReference type="InterPro" id="IPR008829">
    <property type="entry name" value="SepSecS/SepCysS"/>
</dbReference>
<dbReference type="Proteomes" id="UP000285301">
    <property type="component" value="Unassembled WGS sequence"/>
</dbReference>
<comment type="similarity">
    <text evidence="4">Belongs to the SepSecS family.</text>
</comment>
<protein>
    <recommendedName>
        <fullName evidence="6">O-phosphoseryl-tRNA(Sec) selenium transferase</fullName>
        <ecNumber evidence="5">2.9.1.2</ecNumber>
    </recommendedName>
    <alternativeName>
        <fullName evidence="14">Selenocysteine synthase</fullName>
    </alternativeName>
    <alternativeName>
        <fullName evidence="15">Selenocysteinyl-tRNA(Sec) synthase</fullName>
    </alternativeName>
    <alternativeName>
        <fullName evidence="16">Sep-tRNA:Sec-tRNA synthase</fullName>
    </alternativeName>
</protein>
<evidence type="ECO:0000256" key="15">
    <source>
        <dbReference type="ARBA" id="ARBA00032048"/>
    </source>
</evidence>
<dbReference type="InterPro" id="IPR048346">
    <property type="entry name" value="Sarcoglycan_N"/>
</dbReference>
<dbReference type="UniPathway" id="UPA00906">
    <property type="reaction ID" value="UER00898"/>
</dbReference>
<dbReference type="Pfam" id="PF20989">
    <property type="entry name" value="Sarcoglycan_2_C"/>
    <property type="match status" value="1"/>
</dbReference>
<evidence type="ECO:0000256" key="8">
    <source>
        <dbReference type="ARBA" id="ARBA00022679"/>
    </source>
</evidence>
<dbReference type="STRING" id="1965070.A0A3S3NXL7"/>
<keyword evidence="9" id="KW-0694">RNA-binding</keyword>
<evidence type="ECO:0000256" key="7">
    <source>
        <dbReference type="ARBA" id="ARBA00022555"/>
    </source>
</evidence>
<feature type="non-terminal residue" evidence="21">
    <location>
        <position position="728"/>
    </location>
</feature>
<dbReference type="NCBIfam" id="TIGR03531">
    <property type="entry name" value="selenium_SpcS"/>
    <property type="match status" value="1"/>
</dbReference>
<evidence type="ECO:0000256" key="3">
    <source>
        <dbReference type="ARBA" id="ARBA00004822"/>
    </source>
</evidence>